<sequence>AAVIAMIIMITSLLFSIAVKLMITPFMTCKGDLK</sequence>
<reference evidence="2 3" key="1">
    <citation type="submission" date="2019-06" db="EMBL/GenBank/DDBJ databases">
        <title>Taxogenomics and systematics of the genus Pantoea.</title>
        <authorList>
            <person name="Tambong J.T."/>
        </authorList>
    </citation>
    <scope>NUCLEOTIDE SEQUENCE [LARGE SCALE GENOMIC DNA]</scope>
    <source>
        <strain evidence="2 3">LMG 2558</strain>
    </source>
</reference>
<proteinExistence type="predicted"/>
<keyword evidence="3" id="KW-1185">Reference proteome</keyword>
<dbReference type="Proteomes" id="UP000316142">
    <property type="component" value="Unassembled WGS sequence"/>
</dbReference>
<evidence type="ECO:0000313" key="2">
    <source>
        <dbReference type="EMBL" id="TPV31049.1"/>
    </source>
</evidence>
<keyword evidence="1" id="KW-1133">Transmembrane helix</keyword>
<evidence type="ECO:0000313" key="3">
    <source>
        <dbReference type="Proteomes" id="UP000316142"/>
    </source>
</evidence>
<dbReference type="EMBL" id="VHIZ01000022">
    <property type="protein sequence ID" value="TPV31049.1"/>
    <property type="molecule type" value="Genomic_DNA"/>
</dbReference>
<feature type="non-terminal residue" evidence="2">
    <location>
        <position position="1"/>
    </location>
</feature>
<organism evidence="2 3">
    <name type="scientific">Pantoea anthophila</name>
    <dbReference type="NCBI Taxonomy" id="470931"/>
    <lineage>
        <taxon>Bacteria</taxon>
        <taxon>Pseudomonadati</taxon>
        <taxon>Pseudomonadota</taxon>
        <taxon>Gammaproteobacteria</taxon>
        <taxon>Enterobacterales</taxon>
        <taxon>Erwiniaceae</taxon>
        <taxon>Pantoea</taxon>
    </lineage>
</organism>
<feature type="transmembrane region" description="Helical" evidence="1">
    <location>
        <begin position="6"/>
        <end position="28"/>
    </location>
</feature>
<protein>
    <submittedName>
        <fullName evidence="2">ABC transporter permease</fullName>
    </submittedName>
</protein>
<accession>A0ABY2ZCQ5</accession>
<comment type="caution">
    <text evidence="2">The sequence shown here is derived from an EMBL/GenBank/DDBJ whole genome shotgun (WGS) entry which is preliminary data.</text>
</comment>
<name>A0ABY2ZCQ5_9GAMM</name>
<keyword evidence="1" id="KW-0812">Transmembrane</keyword>
<evidence type="ECO:0000256" key="1">
    <source>
        <dbReference type="SAM" id="Phobius"/>
    </source>
</evidence>
<gene>
    <name evidence="2" type="ORF">FJW00_03945</name>
</gene>
<keyword evidence="1" id="KW-0472">Membrane</keyword>